<name>A0A7K1U443_9BACT</name>
<keyword evidence="1" id="KW-1133">Transmembrane helix</keyword>
<dbReference type="InterPro" id="IPR036890">
    <property type="entry name" value="HATPase_C_sf"/>
</dbReference>
<dbReference type="InterPro" id="IPR015943">
    <property type="entry name" value="WD40/YVTN_repeat-like_dom_sf"/>
</dbReference>
<dbReference type="InterPro" id="IPR011110">
    <property type="entry name" value="Reg_prop"/>
</dbReference>
<evidence type="ECO:0000259" key="4">
    <source>
        <dbReference type="Pfam" id="PF07495"/>
    </source>
</evidence>
<keyword evidence="1" id="KW-0812">Transmembrane</keyword>
<sequence>MRTLIIPILLCCCLCGYSQELSFKQLTVKDGLPGAVVYQALQDKNGFIWFATNQGVSRFDGRTFTNYFREDGLPDNEIIKLYLDRHNNIWFISLLGIPSVYHNGTIIRFDHCTGVTNICEDRLTDSIVLVAEQNRGTQGFRGYYSAVNTPGRWQFIPHFKPDLWQQLRSWPILRASSTQKVSFYFSIFDTLHYSISVKDKSTEKRYLFKRYGYYHLPFSTNAFSSLTADKKGIVFHTPDSIYYCNAERIYPVISLHQLGLMPFRNDDLNSLYCENDSTLWVCTRNLGLLCIKNFLTSRFTLHSYFTSSSCTSIIKDEENGYWVTTHGEGVFHLPDMSFHTLSDMTVKNALCIRASGNNIITAGFADGSIIQVNTVNLSSRQVPNQTVRNNRILEIWPLANGRLLAGSDRSLQLLDKGMAEDLITTDVKAIHVQRDGTILLGTSRGMIQTKLKRGTDKVLISNRITSLTGLDGQYYWGTMHGVYTFSNGVVHYLGRKYPALAGIIHHLDIAPDTALWISTQQGVAILKDSVLTFIKKEQGLPSNTCKHVSFDKNTAWVSTNKGIAKIDYHWRKAGLAYTLSNITEDDGLATNEVNQTLPMGNYVWAATARGISYFPKSYISHSALHPMINISRIAAGNETLPVADTIVLGPKKNKLQIELSGISYRSGKQIHYEYRLKELDNNWNNITNNTIEFPALPFGRFTFEVRAVDRWREKSDSPKSIIIINDPPFWKTNGFLLCIYLLSFILTALGFYEVYRRVLQKREGEYYLKKRMHDLEVMALRAQMNPHFIFNCLTSIQYYLMQADVRNAHVYLHKFSILIRKILQHSTTSVISLKDELRILELYLELEELRLGRRMKYRVDVSDNIPQEDILIPAMIIQPYVENAVKHGIAPLEDRQGILNIKITRAGNYIECIIEDNGPGMPAPMQSDSSKEYGHVSLGTSITVNRINTINTLQKHQIVLQVTDKQTLDNAASGTIVHLLFPIKTH</sequence>
<keyword evidence="1" id="KW-0472">Membrane</keyword>
<feature type="domain" description="Histidine kinase/HSP90-like ATPase" evidence="2">
    <location>
        <begin position="875"/>
        <end position="983"/>
    </location>
</feature>
<dbReference type="Gene3D" id="3.30.565.10">
    <property type="entry name" value="Histidine kinase-like ATPase, C-terminal domain"/>
    <property type="match status" value="1"/>
</dbReference>
<dbReference type="Pfam" id="PF07494">
    <property type="entry name" value="Reg_prop"/>
    <property type="match status" value="1"/>
</dbReference>
<feature type="transmembrane region" description="Helical" evidence="1">
    <location>
        <begin position="734"/>
        <end position="752"/>
    </location>
</feature>
<dbReference type="Pfam" id="PF06580">
    <property type="entry name" value="His_kinase"/>
    <property type="match status" value="1"/>
</dbReference>
<dbReference type="Gene3D" id="2.60.40.10">
    <property type="entry name" value="Immunoglobulins"/>
    <property type="match status" value="1"/>
</dbReference>
<keyword evidence="6" id="KW-1185">Reference proteome</keyword>
<comment type="caution">
    <text evidence="5">The sequence shown here is derived from an EMBL/GenBank/DDBJ whole genome shotgun (WGS) entry which is preliminary data.</text>
</comment>
<protein>
    <recommendedName>
        <fullName evidence="7">Signal transduction histidine kinase internal region domain-containing protein</fullName>
    </recommendedName>
</protein>
<dbReference type="RefSeq" id="WP_157306539.1">
    <property type="nucleotide sequence ID" value="NZ_WRXN01000005.1"/>
</dbReference>
<feature type="domain" description="Two component regulator three Y" evidence="4">
    <location>
        <begin position="663"/>
        <end position="722"/>
    </location>
</feature>
<evidence type="ECO:0000259" key="3">
    <source>
        <dbReference type="Pfam" id="PF06580"/>
    </source>
</evidence>
<dbReference type="Pfam" id="PF07495">
    <property type="entry name" value="Y_Y_Y"/>
    <property type="match status" value="1"/>
</dbReference>
<dbReference type="Pfam" id="PF02518">
    <property type="entry name" value="HATPase_c"/>
    <property type="match status" value="1"/>
</dbReference>
<dbReference type="GO" id="GO:0000155">
    <property type="term" value="F:phosphorelay sensor kinase activity"/>
    <property type="evidence" value="ECO:0007669"/>
    <property type="project" value="InterPro"/>
</dbReference>
<evidence type="ECO:0000313" key="5">
    <source>
        <dbReference type="EMBL" id="MVT09109.1"/>
    </source>
</evidence>
<evidence type="ECO:0000259" key="2">
    <source>
        <dbReference type="Pfam" id="PF02518"/>
    </source>
</evidence>
<accession>A0A7K1U443</accession>
<dbReference type="InterPro" id="IPR010559">
    <property type="entry name" value="Sig_transdc_His_kin_internal"/>
</dbReference>
<gene>
    <name evidence="5" type="ORF">GO493_12625</name>
</gene>
<dbReference type="Proteomes" id="UP000461730">
    <property type="component" value="Unassembled WGS sequence"/>
</dbReference>
<reference evidence="5 6" key="1">
    <citation type="submission" date="2019-12" db="EMBL/GenBank/DDBJ databases">
        <title>Chitinophaga sp. strain ysch24 (GDMCC 1.1355), whole genome shotgun sequence.</title>
        <authorList>
            <person name="Zhang X."/>
        </authorList>
    </citation>
    <scope>NUCLEOTIDE SEQUENCE [LARGE SCALE GENOMIC DNA]</scope>
    <source>
        <strain evidence="6">ysch24</strain>
    </source>
</reference>
<dbReference type="AlphaFoldDB" id="A0A7K1U443"/>
<dbReference type="PANTHER" id="PTHR34220">
    <property type="entry name" value="SENSOR HISTIDINE KINASE YPDA"/>
    <property type="match status" value="1"/>
</dbReference>
<dbReference type="EMBL" id="WRXN01000005">
    <property type="protein sequence ID" value="MVT09109.1"/>
    <property type="molecule type" value="Genomic_DNA"/>
</dbReference>
<organism evidence="5 6">
    <name type="scientific">Chitinophaga tropicalis</name>
    <dbReference type="NCBI Taxonomy" id="2683588"/>
    <lineage>
        <taxon>Bacteria</taxon>
        <taxon>Pseudomonadati</taxon>
        <taxon>Bacteroidota</taxon>
        <taxon>Chitinophagia</taxon>
        <taxon>Chitinophagales</taxon>
        <taxon>Chitinophagaceae</taxon>
        <taxon>Chitinophaga</taxon>
    </lineage>
</organism>
<dbReference type="InterPro" id="IPR011123">
    <property type="entry name" value="Y_Y_Y"/>
</dbReference>
<evidence type="ECO:0000256" key="1">
    <source>
        <dbReference type="SAM" id="Phobius"/>
    </source>
</evidence>
<evidence type="ECO:0000313" key="6">
    <source>
        <dbReference type="Proteomes" id="UP000461730"/>
    </source>
</evidence>
<evidence type="ECO:0008006" key="7">
    <source>
        <dbReference type="Google" id="ProtNLM"/>
    </source>
</evidence>
<dbReference type="GO" id="GO:0016020">
    <property type="term" value="C:membrane"/>
    <property type="evidence" value="ECO:0007669"/>
    <property type="project" value="InterPro"/>
</dbReference>
<dbReference type="InterPro" id="IPR050640">
    <property type="entry name" value="Bact_2-comp_sensor_kinase"/>
</dbReference>
<dbReference type="SUPFAM" id="SSF55874">
    <property type="entry name" value="ATPase domain of HSP90 chaperone/DNA topoisomerase II/histidine kinase"/>
    <property type="match status" value="1"/>
</dbReference>
<dbReference type="InterPro" id="IPR013783">
    <property type="entry name" value="Ig-like_fold"/>
</dbReference>
<feature type="domain" description="Signal transduction histidine kinase internal region" evidence="3">
    <location>
        <begin position="776"/>
        <end position="854"/>
    </location>
</feature>
<dbReference type="InterPro" id="IPR003594">
    <property type="entry name" value="HATPase_dom"/>
</dbReference>
<dbReference type="PANTHER" id="PTHR34220:SF7">
    <property type="entry name" value="SENSOR HISTIDINE KINASE YPDA"/>
    <property type="match status" value="1"/>
</dbReference>
<proteinExistence type="predicted"/>
<dbReference type="SUPFAM" id="SSF63829">
    <property type="entry name" value="Calcium-dependent phosphotriesterase"/>
    <property type="match status" value="1"/>
</dbReference>
<dbReference type="Gene3D" id="2.130.10.10">
    <property type="entry name" value="YVTN repeat-like/Quinoprotein amine dehydrogenase"/>
    <property type="match status" value="2"/>
</dbReference>